<dbReference type="EMBL" id="CAMKVN010005778">
    <property type="protein sequence ID" value="CAI2189358.1"/>
    <property type="molecule type" value="Genomic_DNA"/>
</dbReference>
<sequence>DTEIDDLRRRKDAEIDDLRRYKDAEISSLRGIIMIQNAGEGGMVVPFVKLRIGKTDIRMKLWDIKNSMVYPKNWKG</sequence>
<comment type="caution">
    <text evidence="1">The sequence shown here is derived from an EMBL/GenBank/DDBJ whole genome shotgun (WGS) entry which is preliminary data.</text>
</comment>
<organism evidence="1 2">
    <name type="scientific">Funneliformis geosporum</name>
    <dbReference type="NCBI Taxonomy" id="1117311"/>
    <lineage>
        <taxon>Eukaryota</taxon>
        <taxon>Fungi</taxon>
        <taxon>Fungi incertae sedis</taxon>
        <taxon>Mucoromycota</taxon>
        <taxon>Glomeromycotina</taxon>
        <taxon>Glomeromycetes</taxon>
        <taxon>Glomerales</taxon>
        <taxon>Glomeraceae</taxon>
        <taxon>Funneliformis</taxon>
    </lineage>
</organism>
<accession>A0A9W4T1T4</accession>
<protein>
    <submittedName>
        <fullName evidence="1">11678_t:CDS:1</fullName>
    </submittedName>
</protein>
<evidence type="ECO:0000313" key="1">
    <source>
        <dbReference type="EMBL" id="CAI2189358.1"/>
    </source>
</evidence>
<dbReference type="AlphaFoldDB" id="A0A9W4T1T4"/>
<evidence type="ECO:0000313" key="2">
    <source>
        <dbReference type="Proteomes" id="UP001153678"/>
    </source>
</evidence>
<dbReference type="Proteomes" id="UP001153678">
    <property type="component" value="Unassembled WGS sequence"/>
</dbReference>
<name>A0A9W4T1T4_9GLOM</name>
<proteinExistence type="predicted"/>
<keyword evidence="2" id="KW-1185">Reference proteome</keyword>
<feature type="non-terminal residue" evidence="1">
    <location>
        <position position="1"/>
    </location>
</feature>
<gene>
    <name evidence="1" type="ORF">FWILDA_LOCUS14039</name>
</gene>
<reference evidence="1" key="1">
    <citation type="submission" date="2022-08" db="EMBL/GenBank/DDBJ databases">
        <authorList>
            <person name="Kallberg Y."/>
            <person name="Tangrot J."/>
            <person name="Rosling A."/>
        </authorList>
    </citation>
    <scope>NUCLEOTIDE SEQUENCE</scope>
    <source>
        <strain evidence="1">Wild A</strain>
    </source>
</reference>